<proteinExistence type="predicted"/>
<feature type="domain" description="Dynamin-type G" evidence="2">
    <location>
        <begin position="45"/>
        <end position="322"/>
    </location>
</feature>
<dbReference type="GO" id="GO:0005525">
    <property type="term" value="F:GTP binding"/>
    <property type="evidence" value="ECO:0007669"/>
    <property type="project" value="InterPro"/>
</dbReference>
<dbReference type="EMBL" id="HBGV01020184">
    <property type="protein sequence ID" value="CAD9520479.1"/>
    <property type="molecule type" value="Transcribed_RNA"/>
</dbReference>
<feature type="domain" description="GED" evidence="1">
    <location>
        <begin position="714"/>
        <end position="808"/>
    </location>
</feature>
<dbReference type="InterPro" id="IPR045063">
    <property type="entry name" value="Dynamin_N"/>
</dbReference>
<dbReference type="Gene3D" id="3.40.50.300">
    <property type="entry name" value="P-loop containing nucleotide triphosphate hydrolases"/>
    <property type="match status" value="1"/>
</dbReference>
<dbReference type="AlphaFoldDB" id="A0A7S2N5B3"/>
<dbReference type="SUPFAM" id="SSF52540">
    <property type="entry name" value="P-loop containing nucleoside triphosphate hydrolases"/>
    <property type="match status" value="1"/>
</dbReference>
<dbReference type="InterPro" id="IPR030381">
    <property type="entry name" value="G_DYNAMIN_dom"/>
</dbReference>
<protein>
    <recommendedName>
        <fullName evidence="4">Dynamin GTPase</fullName>
    </recommendedName>
</protein>
<dbReference type="InterPro" id="IPR022812">
    <property type="entry name" value="Dynamin"/>
</dbReference>
<dbReference type="Gene3D" id="1.20.120.1240">
    <property type="entry name" value="Dynamin, middle domain"/>
    <property type="match status" value="1"/>
</dbReference>
<dbReference type="SMART" id="SM00053">
    <property type="entry name" value="DYNc"/>
    <property type="match status" value="1"/>
</dbReference>
<dbReference type="PANTHER" id="PTHR11566:SF173">
    <property type="entry name" value="DYNAMIN-RELATED PROTEIN 4C"/>
    <property type="match status" value="1"/>
</dbReference>
<sequence length="813" mass="91925">MKHKKQKECLNRGDLTTFESLSKQHIRPLIELNDKINSLTASEQVINSTRIVVVGDQSHGKTSLLEAISGVDLPRGEGIQTRVPLVLQLRETITSEEYALIKIASSNSSAERISLDKIGSEVYHYTKKAAGQGKDVKDEPIELKIFRRDQDDLTLIDLPGITRVALSDQAGGDGKKLETLILGMCRRYITPEESIVLNVVSAMVDFSTSASLQLSRELDPEGKRTLLCVTKVDQHQEEGLHDKITTAIETMGIPSQMVYAVRNRTASENKNNLPLVEVRRLEMIEMEKMFEHRSEGKYGLGMEALSKQLVRIQYENICETLPLTRLMIEERVKVLQHSIDALPEYIADAVVCRSKAAELIDACVCCLKDQIHGHASLENTFSNVESCEGKSLELSLVVKDWKEARKKDCGNASVLYSEEKFLGAFSFQLELHCRTDGEDENSVGLFLIIEVPKGEPIKKMIVDYSCSAFCEGDEIVTESTSNDFIREQIWGWEPFISEDEADDLSGKMTFTAFIYVDKVTSESEDIDRDGRMLCAQLSDLQDEFLSNIESLHSNHFFFSEHFRKSLAKDIIATRGGLGLPGSVAPHLPIVVLKRLRKNLAKMCKEYRQSVFQECKMTATAILCNCIKESAHPQLLLLLEKKMGDVFEEQMKVLGTHHASIIEWEDSMHSSNHYFMDTVQSIRENIFDDGSATPSYLADLDPERIKFMSNEEQKLVDMQIEIFAYWKLMKKRFVDNIIMSTHSELVSKPIYNILKESMIKVALCKNDEDMVSLLSPAEDAVEERTFLCSRLKKLVEALELLEGFDETVMPRVLL</sequence>
<dbReference type="PROSITE" id="PS51718">
    <property type="entry name" value="G_DYNAMIN_2"/>
    <property type="match status" value="1"/>
</dbReference>
<evidence type="ECO:0000259" key="2">
    <source>
        <dbReference type="PROSITE" id="PS51718"/>
    </source>
</evidence>
<dbReference type="GO" id="GO:0003924">
    <property type="term" value="F:GTPase activity"/>
    <property type="evidence" value="ECO:0007669"/>
    <property type="project" value="InterPro"/>
</dbReference>
<dbReference type="GO" id="GO:0005737">
    <property type="term" value="C:cytoplasm"/>
    <property type="evidence" value="ECO:0007669"/>
    <property type="project" value="TreeGrafter"/>
</dbReference>
<accession>A0A7S2N5B3</accession>
<dbReference type="GO" id="GO:0016020">
    <property type="term" value="C:membrane"/>
    <property type="evidence" value="ECO:0007669"/>
    <property type="project" value="TreeGrafter"/>
</dbReference>
<dbReference type="PRINTS" id="PR00195">
    <property type="entry name" value="DYNAMIN"/>
</dbReference>
<dbReference type="CDD" id="cd08771">
    <property type="entry name" value="DLP_1"/>
    <property type="match status" value="1"/>
</dbReference>
<organism evidence="3">
    <name type="scientific">Helicotheca tamesis</name>
    <dbReference type="NCBI Taxonomy" id="374047"/>
    <lineage>
        <taxon>Eukaryota</taxon>
        <taxon>Sar</taxon>
        <taxon>Stramenopiles</taxon>
        <taxon>Ochrophyta</taxon>
        <taxon>Bacillariophyta</taxon>
        <taxon>Mediophyceae</taxon>
        <taxon>Lithodesmiophycidae</taxon>
        <taxon>Lithodesmiales</taxon>
        <taxon>Lithodesmiaceae</taxon>
        <taxon>Helicotheca</taxon>
    </lineage>
</organism>
<name>A0A7S2N5B3_9STRA</name>
<evidence type="ECO:0008006" key="4">
    <source>
        <dbReference type="Google" id="ProtNLM"/>
    </source>
</evidence>
<dbReference type="GO" id="GO:0005874">
    <property type="term" value="C:microtubule"/>
    <property type="evidence" value="ECO:0007669"/>
    <property type="project" value="TreeGrafter"/>
</dbReference>
<dbReference type="InterPro" id="IPR020850">
    <property type="entry name" value="GED_dom"/>
</dbReference>
<evidence type="ECO:0000313" key="3">
    <source>
        <dbReference type="EMBL" id="CAD9520479.1"/>
    </source>
</evidence>
<dbReference type="PROSITE" id="PS51388">
    <property type="entry name" value="GED"/>
    <property type="match status" value="1"/>
</dbReference>
<gene>
    <name evidence="3" type="ORF">HTAM1171_LOCUS12600</name>
</gene>
<dbReference type="InterPro" id="IPR001401">
    <property type="entry name" value="Dynamin_GTPase"/>
</dbReference>
<dbReference type="Pfam" id="PF00350">
    <property type="entry name" value="Dynamin_N"/>
    <property type="match status" value="1"/>
</dbReference>
<dbReference type="GO" id="GO:0008017">
    <property type="term" value="F:microtubule binding"/>
    <property type="evidence" value="ECO:0007669"/>
    <property type="project" value="TreeGrafter"/>
</dbReference>
<dbReference type="PANTHER" id="PTHR11566">
    <property type="entry name" value="DYNAMIN"/>
    <property type="match status" value="1"/>
</dbReference>
<dbReference type="InterPro" id="IPR027417">
    <property type="entry name" value="P-loop_NTPase"/>
</dbReference>
<reference evidence="3" key="1">
    <citation type="submission" date="2021-01" db="EMBL/GenBank/DDBJ databases">
        <authorList>
            <person name="Corre E."/>
            <person name="Pelletier E."/>
            <person name="Niang G."/>
            <person name="Scheremetjew M."/>
            <person name="Finn R."/>
            <person name="Kale V."/>
            <person name="Holt S."/>
            <person name="Cochrane G."/>
            <person name="Meng A."/>
            <person name="Brown T."/>
            <person name="Cohen L."/>
        </authorList>
    </citation>
    <scope>NUCLEOTIDE SEQUENCE</scope>
    <source>
        <strain evidence="3">CCMP826</strain>
    </source>
</reference>
<evidence type="ECO:0000259" key="1">
    <source>
        <dbReference type="PROSITE" id="PS51388"/>
    </source>
</evidence>